<evidence type="ECO:0000313" key="4">
    <source>
        <dbReference type="Proteomes" id="UP000410492"/>
    </source>
</evidence>
<keyword evidence="1" id="KW-0479">Metal-binding</keyword>
<evidence type="ECO:0000256" key="1">
    <source>
        <dbReference type="PROSITE-ProRule" id="PRU00042"/>
    </source>
</evidence>
<dbReference type="InterPro" id="IPR036236">
    <property type="entry name" value="Znf_C2H2_sf"/>
</dbReference>
<organism evidence="3 4">
    <name type="scientific">Callosobruchus maculatus</name>
    <name type="common">Southern cowpea weevil</name>
    <name type="synonym">Pulse bruchid</name>
    <dbReference type="NCBI Taxonomy" id="64391"/>
    <lineage>
        <taxon>Eukaryota</taxon>
        <taxon>Metazoa</taxon>
        <taxon>Ecdysozoa</taxon>
        <taxon>Arthropoda</taxon>
        <taxon>Hexapoda</taxon>
        <taxon>Insecta</taxon>
        <taxon>Pterygota</taxon>
        <taxon>Neoptera</taxon>
        <taxon>Endopterygota</taxon>
        <taxon>Coleoptera</taxon>
        <taxon>Polyphaga</taxon>
        <taxon>Cucujiformia</taxon>
        <taxon>Chrysomeloidea</taxon>
        <taxon>Chrysomelidae</taxon>
        <taxon>Bruchinae</taxon>
        <taxon>Bruchini</taxon>
        <taxon>Callosobruchus</taxon>
    </lineage>
</organism>
<proteinExistence type="predicted"/>
<feature type="domain" description="C2H2-type" evidence="2">
    <location>
        <begin position="49"/>
        <end position="76"/>
    </location>
</feature>
<dbReference type="PROSITE" id="PS50157">
    <property type="entry name" value="ZINC_FINGER_C2H2_2"/>
    <property type="match status" value="1"/>
</dbReference>
<evidence type="ECO:0000313" key="3">
    <source>
        <dbReference type="EMBL" id="VEN60927.1"/>
    </source>
</evidence>
<dbReference type="GO" id="GO:0008270">
    <property type="term" value="F:zinc ion binding"/>
    <property type="evidence" value="ECO:0007669"/>
    <property type="project" value="UniProtKB-KW"/>
</dbReference>
<dbReference type="InterPro" id="IPR013087">
    <property type="entry name" value="Znf_C2H2_type"/>
</dbReference>
<dbReference type="Gene3D" id="3.30.160.60">
    <property type="entry name" value="Classic Zinc Finger"/>
    <property type="match status" value="1"/>
</dbReference>
<accession>A0A653DM70</accession>
<keyword evidence="1" id="KW-0863">Zinc-finger</keyword>
<gene>
    <name evidence="3" type="ORF">CALMAC_LOCUS18474</name>
</gene>
<protein>
    <recommendedName>
        <fullName evidence="2">C2H2-type domain-containing protein</fullName>
    </recommendedName>
</protein>
<dbReference type="SUPFAM" id="SSF57667">
    <property type="entry name" value="beta-beta-alpha zinc fingers"/>
    <property type="match status" value="1"/>
</dbReference>
<keyword evidence="1" id="KW-0862">Zinc</keyword>
<dbReference type="EMBL" id="CAACVG010012823">
    <property type="protein sequence ID" value="VEN60927.1"/>
    <property type="molecule type" value="Genomic_DNA"/>
</dbReference>
<keyword evidence="4" id="KW-1185">Reference proteome</keyword>
<name>A0A653DM70_CALMS</name>
<dbReference type="OrthoDB" id="10004641at2759"/>
<evidence type="ECO:0000259" key="2">
    <source>
        <dbReference type="PROSITE" id="PS50157"/>
    </source>
</evidence>
<dbReference type="Proteomes" id="UP000410492">
    <property type="component" value="Unassembled WGS sequence"/>
</dbReference>
<dbReference type="AlphaFoldDB" id="A0A653DM70"/>
<sequence>MCCEPIRNIFDRYCFVELSVVFFKCTIYVRALALLADTEHFSGRRKYGHACTRCGNVYTRIDNFRRHQKYVCGMQPQFHCSLCNYSTKYKYVLTTHMKTKHTDLLTLEQILSE</sequence>
<dbReference type="SMART" id="SM00355">
    <property type="entry name" value="ZnF_C2H2"/>
    <property type="match status" value="2"/>
</dbReference>
<reference evidence="3 4" key="1">
    <citation type="submission" date="2019-01" db="EMBL/GenBank/DDBJ databases">
        <authorList>
            <person name="Sayadi A."/>
        </authorList>
    </citation>
    <scope>NUCLEOTIDE SEQUENCE [LARGE SCALE GENOMIC DNA]</scope>
</reference>